<dbReference type="EMBL" id="QRVK01000004">
    <property type="protein sequence ID" value="RGS43752.1"/>
    <property type="molecule type" value="Genomic_DNA"/>
</dbReference>
<dbReference type="Proteomes" id="UP000283295">
    <property type="component" value="Unassembled WGS sequence"/>
</dbReference>
<reference evidence="2 3" key="1">
    <citation type="submission" date="2018-08" db="EMBL/GenBank/DDBJ databases">
        <title>A genome reference for cultivated species of the human gut microbiota.</title>
        <authorList>
            <person name="Zou Y."/>
            <person name="Xue W."/>
            <person name="Luo G."/>
        </authorList>
    </citation>
    <scope>NUCLEOTIDE SEQUENCE [LARGE SCALE GENOMIC DNA]</scope>
    <source>
        <strain evidence="2 3">AF22-21</strain>
    </source>
</reference>
<keyword evidence="1" id="KW-1133">Transmembrane helix</keyword>
<protein>
    <submittedName>
        <fullName evidence="2">Conjugal transfer protein TraX</fullName>
    </submittedName>
</protein>
<feature type="transmembrane region" description="Helical" evidence="1">
    <location>
        <begin position="31"/>
        <end position="49"/>
    </location>
</feature>
<accession>A0A3R5WSV2</accession>
<organism evidence="2 3">
    <name type="scientific">Coprococcus eutactus</name>
    <dbReference type="NCBI Taxonomy" id="33043"/>
    <lineage>
        <taxon>Bacteria</taxon>
        <taxon>Bacillati</taxon>
        <taxon>Bacillota</taxon>
        <taxon>Clostridia</taxon>
        <taxon>Lachnospirales</taxon>
        <taxon>Lachnospiraceae</taxon>
        <taxon>Coprococcus</taxon>
    </lineage>
</organism>
<dbReference type="InterPro" id="IPR008875">
    <property type="entry name" value="TraX"/>
</dbReference>
<evidence type="ECO:0000256" key="1">
    <source>
        <dbReference type="SAM" id="Phobius"/>
    </source>
</evidence>
<sequence length="260" mass="29965">MKVHNYKIKNNIEQAEDTTCETRRKITLNGIGLLSGAQLKYIAFISMLIDHTNKTLLYPYLDGGIISAVSDVFDVLGRIAFPIFIYMLVEGYFHTRNKWKYLGMLLIFGVISEIPYDMFSSGVFFEWNANNIMFTLAMVLAMIWIIDVLRKKMEKLPKAVWFIATIPIVAIVCLISMNLAVDYDYHAILIGYFLYIFHEKSAIAIPFCYLSMFKEPWALLGFGLTLTYNGKRGRQNKLVNYLFYPVHMLILGIIRMCLGL</sequence>
<name>A0A3R5WSV2_9FIRM</name>
<feature type="transmembrane region" description="Helical" evidence="1">
    <location>
        <begin position="161"/>
        <end position="181"/>
    </location>
</feature>
<keyword evidence="1" id="KW-0472">Membrane</keyword>
<evidence type="ECO:0000313" key="2">
    <source>
        <dbReference type="EMBL" id="RGS43752.1"/>
    </source>
</evidence>
<feature type="transmembrane region" description="Helical" evidence="1">
    <location>
        <begin position="131"/>
        <end position="149"/>
    </location>
</feature>
<feature type="transmembrane region" description="Helical" evidence="1">
    <location>
        <begin position="201"/>
        <end position="226"/>
    </location>
</feature>
<comment type="caution">
    <text evidence="2">The sequence shown here is derived from an EMBL/GenBank/DDBJ whole genome shotgun (WGS) entry which is preliminary data.</text>
</comment>
<dbReference type="AlphaFoldDB" id="A0A3R5WSV2"/>
<dbReference type="OrthoDB" id="9781069at2"/>
<feature type="transmembrane region" description="Helical" evidence="1">
    <location>
        <begin position="238"/>
        <end position="258"/>
    </location>
</feature>
<feature type="transmembrane region" description="Helical" evidence="1">
    <location>
        <begin position="69"/>
        <end position="89"/>
    </location>
</feature>
<evidence type="ECO:0000313" key="3">
    <source>
        <dbReference type="Proteomes" id="UP000283295"/>
    </source>
</evidence>
<keyword evidence="1" id="KW-0812">Transmembrane</keyword>
<gene>
    <name evidence="2" type="ORF">DWX94_02875</name>
</gene>
<dbReference type="Pfam" id="PF05857">
    <property type="entry name" value="TraX"/>
    <property type="match status" value="1"/>
</dbReference>
<proteinExistence type="predicted"/>
<feature type="transmembrane region" description="Helical" evidence="1">
    <location>
        <begin position="101"/>
        <end position="119"/>
    </location>
</feature>